<dbReference type="AlphaFoldDB" id="A0A1E3GQR3"/>
<name>A0A1E3GQR3_9GAMM</name>
<comment type="caution">
    <text evidence="1">The sequence shown here is derived from an EMBL/GenBank/DDBJ whole genome shotgun (WGS) entry which is preliminary data.</text>
</comment>
<dbReference type="PATRIC" id="fig|291169.3.peg.2014"/>
<dbReference type="Proteomes" id="UP000094379">
    <property type="component" value="Unassembled WGS sequence"/>
</dbReference>
<sequence>MTISAYLASIRRWLFIMSGCITIVVLTGCEDDTPQQSLEFEEQQPSYAIVKPVPQNLQGGMPTAKPAEMLSVADPTPPEQWLLTLYLGKPDADETRDIGYYQKLLSSIKSHVHEQPRVIANRTVQTTRQLQEMGIEADEDQLLQDFADQLKTTTGRYVYGELCANYSNLRQQQLSHQQAMQDLLESL</sequence>
<evidence type="ECO:0000313" key="1">
    <source>
        <dbReference type="EMBL" id="ODN66275.1"/>
    </source>
</evidence>
<protein>
    <submittedName>
        <fullName evidence="1">Putative mxaH protein</fullName>
    </submittedName>
</protein>
<gene>
    <name evidence="1" type="ORF">A9E74_02006</name>
</gene>
<accession>A0A1E3GQR3</accession>
<dbReference type="RefSeq" id="WP_069296426.1">
    <property type="nucleotide sequence ID" value="NZ_MCRI01000023.1"/>
</dbReference>
<keyword evidence="2" id="KW-1185">Reference proteome</keyword>
<evidence type="ECO:0000313" key="2">
    <source>
        <dbReference type="Proteomes" id="UP000094379"/>
    </source>
</evidence>
<organism evidence="1 2">
    <name type="scientific">Methylophaga muralis</name>
    <dbReference type="NCBI Taxonomy" id="291169"/>
    <lineage>
        <taxon>Bacteria</taxon>
        <taxon>Pseudomonadati</taxon>
        <taxon>Pseudomonadota</taxon>
        <taxon>Gammaproteobacteria</taxon>
        <taxon>Thiotrichales</taxon>
        <taxon>Piscirickettsiaceae</taxon>
        <taxon>Methylophaga</taxon>
    </lineage>
</organism>
<dbReference type="STRING" id="291169.A9E74_02006"/>
<proteinExistence type="predicted"/>
<dbReference type="EMBL" id="MCRI01000023">
    <property type="protein sequence ID" value="ODN66275.1"/>
    <property type="molecule type" value="Genomic_DNA"/>
</dbReference>
<reference evidence="1 2" key="1">
    <citation type="submission" date="2016-07" db="EMBL/GenBank/DDBJ databases">
        <title>Draft Genome Sequence of Methylophaga muralis Bur 1.</title>
        <authorList>
            <person name="Vasilenko O.V."/>
            <person name="Doronina N.V."/>
            <person name="Shmareva M.N."/>
            <person name="Tarlachkov S.V."/>
            <person name="Mustakhimov I."/>
            <person name="Trotsenko Y.A."/>
        </authorList>
    </citation>
    <scope>NUCLEOTIDE SEQUENCE [LARGE SCALE GENOMIC DNA]</scope>
    <source>
        <strain evidence="1 2">Bur 1</strain>
    </source>
</reference>